<gene>
    <name evidence="2" type="ORF">A7X83_18865</name>
</gene>
<protein>
    <submittedName>
        <fullName evidence="2">Uncharacterized protein</fullName>
    </submittedName>
</protein>
<name>A0A2W6IXP9_STEMA</name>
<reference evidence="2 3" key="1">
    <citation type="submission" date="2016-05" db="EMBL/GenBank/DDBJ databases">
        <authorList>
            <person name="Lavstsen T."/>
            <person name="Jespersen J.S."/>
        </authorList>
    </citation>
    <scope>NUCLEOTIDE SEQUENCE [LARGE SCALE GENOMIC DNA]</scope>
    <source>
        <strain evidence="2 3">SM-5815</strain>
    </source>
</reference>
<evidence type="ECO:0000313" key="3">
    <source>
        <dbReference type="Proteomes" id="UP000249614"/>
    </source>
</evidence>
<accession>A0A2W6IXP9</accession>
<dbReference type="RefSeq" id="WP_106549652.1">
    <property type="nucleotide sequence ID" value="NZ_LXXM01000007.1"/>
</dbReference>
<organism evidence="2 3">
    <name type="scientific">Stenotrophomonas maltophilia</name>
    <name type="common">Pseudomonas maltophilia</name>
    <name type="synonym">Xanthomonas maltophilia</name>
    <dbReference type="NCBI Taxonomy" id="40324"/>
    <lineage>
        <taxon>Bacteria</taxon>
        <taxon>Pseudomonadati</taxon>
        <taxon>Pseudomonadota</taxon>
        <taxon>Gammaproteobacteria</taxon>
        <taxon>Lysobacterales</taxon>
        <taxon>Lysobacteraceae</taxon>
        <taxon>Stenotrophomonas</taxon>
        <taxon>Stenotrophomonas maltophilia group</taxon>
    </lineage>
</organism>
<dbReference type="EMBL" id="LXXM01000007">
    <property type="protein sequence ID" value="PZS99126.1"/>
    <property type="molecule type" value="Genomic_DNA"/>
</dbReference>
<evidence type="ECO:0000256" key="1">
    <source>
        <dbReference type="SAM" id="MobiDB-lite"/>
    </source>
</evidence>
<proteinExistence type="predicted"/>
<comment type="caution">
    <text evidence="2">The sequence shown here is derived from an EMBL/GenBank/DDBJ whole genome shotgun (WGS) entry which is preliminary data.</text>
</comment>
<dbReference type="AlphaFoldDB" id="A0A2W6IXP9"/>
<sequence length="104" mass="11514">MIGVDVDWQAIGTAVGGLRVGAGGVALWWRKQFVETAREGAEVNVIQLMREEVTRLGERVGRMEARELRLIRHIYRLEGLMRAAGLEPPPFDPDSDTIRAGGSE</sequence>
<dbReference type="Proteomes" id="UP000249614">
    <property type="component" value="Unassembled WGS sequence"/>
</dbReference>
<feature type="region of interest" description="Disordered" evidence="1">
    <location>
        <begin position="84"/>
        <end position="104"/>
    </location>
</feature>
<evidence type="ECO:0000313" key="2">
    <source>
        <dbReference type="EMBL" id="PZS99126.1"/>
    </source>
</evidence>